<reference evidence="1 2" key="1">
    <citation type="submission" date="2016-03" db="EMBL/GenBank/DDBJ databases">
        <title>Complete genome sequence of a novel chlorpyrifos degrading bacterium, Cupriavidus nantongensis sp. X1.</title>
        <authorList>
            <person name="Fang L."/>
        </authorList>
    </citation>
    <scope>NUCLEOTIDE SEQUENCE [LARGE SCALE GENOMIC DNA]</scope>
    <source>
        <strain evidence="1 2">X1</strain>
    </source>
</reference>
<dbReference type="Proteomes" id="UP000075238">
    <property type="component" value="Chromosome 1"/>
</dbReference>
<protein>
    <submittedName>
        <fullName evidence="1">Uncharacterized protein</fullName>
    </submittedName>
</protein>
<gene>
    <name evidence="1" type="ORF">A2G96_12830</name>
</gene>
<name>A0A142JKE1_9BURK</name>
<dbReference type="KEGG" id="cnan:A2G96_12830"/>
<keyword evidence="2" id="KW-1185">Reference proteome</keyword>
<dbReference type="AlphaFoldDB" id="A0A142JKE1"/>
<dbReference type="STRING" id="1796606.A2G96_12830"/>
<dbReference type="EMBL" id="CP014844">
    <property type="protein sequence ID" value="AMR78553.1"/>
    <property type="molecule type" value="Genomic_DNA"/>
</dbReference>
<evidence type="ECO:0000313" key="2">
    <source>
        <dbReference type="Proteomes" id="UP000075238"/>
    </source>
</evidence>
<evidence type="ECO:0000313" key="1">
    <source>
        <dbReference type="EMBL" id="AMR78553.1"/>
    </source>
</evidence>
<organism evidence="1 2">
    <name type="scientific">Cupriavidus nantongensis</name>
    <dbReference type="NCBI Taxonomy" id="1796606"/>
    <lineage>
        <taxon>Bacteria</taxon>
        <taxon>Pseudomonadati</taxon>
        <taxon>Pseudomonadota</taxon>
        <taxon>Betaproteobacteria</taxon>
        <taxon>Burkholderiales</taxon>
        <taxon>Burkholderiaceae</taxon>
        <taxon>Cupriavidus</taxon>
    </lineage>
</organism>
<dbReference type="OrthoDB" id="8969959at2"/>
<sequence length="81" mass="9110">MQRKTEAPAPLPAGRYRIRTREPNKLLAAMNGHSLVFPEADCVSDGKWCVFYRDDKQVWGCNALYAAAHFDCEPQGDDRGP</sequence>
<accession>A0A142JKE1</accession>
<proteinExistence type="predicted"/>
<dbReference type="RefSeq" id="WP_062799726.1">
    <property type="nucleotide sequence ID" value="NZ_CP014844.1"/>
</dbReference>